<evidence type="ECO:0000256" key="6">
    <source>
        <dbReference type="ARBA" id="ARBA00023268"/>
    </source>
</evidence>
<evidence type="ECO:0000256" key="7">
    <source>
        <dbReference type="ARBA" id="ARBA00034000"/>
    </source>
</evidence>
<dbReference type="PROSITE" id="PS51178">
    <property type="entry name" value="PASTA"/>
    <property type="match status" value="1"/>
</dbReference>
<dbReference type="SUPFAM" id="SSF53955">
    <property type="entry name" value="Lysozyme-like"/>
    <property type="match status" value="1"/>
</dbReference>
<dbReference type="InterPro" id="IPR005543">
    <property type="entry name" value="PASTA_dom"/>
</dbReference>
<dbReference type="GO" id="GO:0004180">
    <property type="term" value="F:carboxypeptidase activity"/>
    <property type="evidence" value="ECO:0007669"/>
    <property type="project" value="UniProtKB-KW"/>
</dbReference>
<feature type="region of interest" description="Disordered" evidence="9">
    <location>
        <begin position="641"/>
        <end position="664"/>
    </location>
</feature>
<dbReference type="Gene3D" id="3.30.10.20">
    <property type="match status" value="1"/>
</dbReference>
<sequence length="808" mass="86530">MKIDRLRNRDRSSRRLAEVTRNRKLVINTAALMLCGVLAGLAVAAAAFPALAMSGLAAKAGADSFEALPSELTNAQAPQASEVYASDNKTLIARFFDENRRNVELEAVSPIMPKAMFSSEDHSFYTHKGVDAKGIARAFVANSSGQSQQGASTLTMQLVRMSITYTATDNKAVVAAGEDTTGRKLREARLALQAEKKYNKDEIMERYLNIAPFGANTYGVYAASQYYFAKLPKDLTLPEAAMLAGIVKSPTQYDPTTTEGYEATLERRNWVLGQMVETKSITAEEAEAAKATPMTIKAKRSPSGCLVTKPNDWGFFCDYFRRWWMSQEAFGGSEYDRERRLNGGGYRVVATLDPKTQKAAKDNVEQRLKTGNKNALMVAAIEPGTGKVRALATNRNFKVDNPYDPQNKPSTNPKSKGQRGTYPNTTNPLITGGGGITGYQFGSTFKIFTIVAALEKGYPLDYTLNAPQRYPSKYSGGGPTSSCGGSDRWCPGNDNPTQAGIHNAWTAFGRSVNTYFVPMEERAGAANVVAAAQKMGIRFLNDDDARRAANKEEADDWGAFTLGVSGTTPLDVANAYATLAADGKHCEPIPVQEIHEMGGKKLDVANSRCNQALDVQVARAALDAARCPVGDQSAFGECKGATEPEARGRIGHPVAGKSGTTDSHRTASLVATTRNLSVAGVLADPDWAETTADMSHGIVNPAVYETLADALKGKEVKNFPPPTQKMAYGEQRSIPNVQCAPVNAARSTLENAGFRVEVATTQVPSTCPPGTVAGTEPEGRTIENGLVVLKISSGGAGATPTGGPPPRR</sequence>
<reference evidence="11" key="1">
    <citation type="submission" date="2022-12" db="EMBL/GenBank/DDBJ databases">
        <title>New Phytohabitans aurantiacus sp. RD004123 nov., an actinomycete isolated from soil.</title>
        <authorList>
            <person name="Triningsih D.W."/>
            <person name="Harunari E."/>
            <person name="Igarashi Y."/>
        </authorList>
    </citation>
    <scope>NUCLEOTIDE SEQUENCE</scope>
    <source>
        <strain evidence="11">RD004123</strain>
    </source>
</reference>
<dbReference type="Gene3D" id="3.40.710.10">
    <property type="entry name" value="DD-peptidase/beta-lactamase superfamily"/>
    <property type="match status" value="1"/>
</dbReference>
<dbReference type="Proteomes" id="UP001144280">
    <property type="component" value="Unassembled WGS sequence"/>
</dbReference>
<evidence type="ECO:0000259" key="10">
    <source>
        <dbReference type="PROSITE" id="PS51178"/>
    </source>
</evidence>
<evidence type="ECO:0000313" key="12">
    <source>
        <dbReference type="Proteomes" id="UP001144280"/>
    </source>
</evidence>
<organism evidence="11 12">
    <name type="scientific">Phytohabitans aurantiacus</name>
    <dbReference type="NCBI Taxonomy" id="3016789"/>
    <lineage>
        <taxon>Bacteria</taxon>
        <taxon>Bacillati</taxon>
        <taxon>Actinomycetota</taxon>
        <taxon>Actinomycetes</taxon>
        <taxon>Micromonosporales</taxon>
        <taxon>Micromonosporaceae</taxon>
    </lineage>
</organism>
<dbReference type="Pfam" id="PF03793">
    <property type="entry name" value="PASTA"/>
    <property type="match status" value="1"/>
</dbReference>
<evidence type="ECO:0000256" key="1">
    <source>
        <dbReference type="ARBA" id="ARBA00022645"/>
    </source>
</evidence>
<dbReference type="EMBL" id="BSDI01000030">
    <property type="protein sequence ID" value="GLI00091.1"/>
    <property type="molecule type" value="Genomic_DNA"/>
</dbReference>
<evidence type="ECO:0000256" key="3">
    <source>
        <dbReference type="ARBA" id="ARBA00022676"/>
    </source>
</evidence>
<dbReference type="Pfam" id="PF00912">
    <property type="entry name" value="Transgly"/>
    <property type="match status" value="1"/>
</dbReference>
<keyword evidence="6" id="KW-0511">Multifunctional enzyme</keyword>
<evidence type="ECO:0000313" key="11">
    <source>
        <dbReference type="EMBL" id="GLI00091.1"/>
    </source>
</evidence>
<gene>
    <name evidence="11" type="ORF">Pa4123_53670</name>
</gene>
<evidence type="ECO:0000256" key="4">
    <source>
        <dbReference type="ARBA" id="ARBA00022679"/>
    </source>
</evidence>
<protein>
    <submittedName>
        <fullName evidence="11">Carboxypeptidase</fullName>
    </submittedName>
</protein>
<evidence type="ECO:0000256" key="5">
    <source>
        <dbReference type="ARBA" id="ARBA00022801"/>
    </source>
</evidence>
<keyword evidence="2" id="KW-0645">Protease</keyword>
<evidence type="ECO:0000256" key="2">
    <source>
        <dbReference type="ARBA" id="ARBA00022670"/>
    </source>
</evidence>
<dbReference type="InterPro" id="IPR012338">
    <property type="entry name" value="Beta-lactam/transpept-like"/>
</dbReference>
<evidence type="ECO:0000256" key="9">
    <source>
        <dbReference type="SAM" id="MobiDB-lite"/>
    </source>
</evidence>
<dbReference type="RefSeq" id="WP_281900197.1">
    <property type="nucleotide sequence ID" value="NZ_BSDI01000030.1"/>
</dbReference>
<comment type="caution">
    <text evidence="11">The sequence shown here is derived from an EMBL/GenBank/DDBJ whole genome shotgun (WGS) entry which is preliminary data.</text>
</comment>
<dbReference type="Gene3D" id="1.10.3810.10">
    <property type="entry name" value="Biosynthetic peptidoglycan transglycosylase-like"/>
    <property type="match status" value="1"/>
</dbReference>
<dbReference type="CDD" id="cd06577">
    <property type="entry name" value="PASTA_pknB"/>
    <property type="match status" value="1"/>
</dbReference>
<keyword evidence="5" id="KW-0378">Hydrolase</keyword>
<keyword evidence="3" id="KW-0328">Glycosyltransferase</keyword>
<dbReference type="Pfam" id="PF00905">
    <property type="entry name" value="Transpeptidase"/>
    <property type="match status" value="1"/>
</dbReference>
<comment type="catalytic activity">
    <reaction evidence="7">
        <text>Preferential cleavage: (Ac)2-L-Lys-D-Ala-|-D-Ala. Also transpeptidation of peptidyl-alanyl moieties that are N-acyl substituents of D-alanine.</text>
        <dbReference type="EC" id="3.4.16.4"/>
    </reaction>
</comment>
<comment type="catalytic activity">
    <reaction evidence="8">
        <text>[GlcNAc-(1-&gt;4)-Mur2Ac(oyl-L-Ala-gamma-D-Glu-L-Lys-D-Ala-D-Ala)](n)-di-trans,octa-cis-undecaprenyl diphosphate + beta-D-GlcNAc-(1-&gt;4)-Mur2Ac(oyl-L-Ala-gamma-D-Glu-L-Lys-D-Ala-D-Ala)-di-trans,octa-cis-undecaprenyl diphosphate = [GlcNAc-(1-&gt;4)-Mur2Ac(oyl-L-Ala-gamma-D-Glu-L-Lys-D-Ala-D-Ala)](n+1)-di-trans,octa-cis-undecaprenyl diphosphate + di-trans,octa-cis-undecaprenyl diphosphate + H(+)</text>
        <dbReference type="Rhea" id="RHEA:23708"/>
        <dbReference type="Rhea" id="RHEA-COMP:9602"/>
        <dbReference type="Rhea" id="RHEA-COMP:9603"/>
        <dbReference type="ChEBI" id="CHEBI:15378"/>
        <dbReference type="ChEBI" id="CHEBI:58405"/>
        <dbReference type="ChEBI" id="CHEBI:60033"/>
        <dbReference type="ChEBI" id="CHEBI:78435"/>
        <dbReference type="EC" id="2.4.99.28"/>
    </reaction>
</comment>
<keyword evidence="4" id="KW-0808">Transferase</keyword>
<feature type="domain" description="PASTA" evidence="10">
    <location>
        <begin position="729"/>
        <end position="793"/>
    </location>
</feature>
<name>A0ABQ5R021_9ACTN</name>
<dbReference type="InterPro" id="IPR036950">
    <property type="entry name" value="PBP_transglycosylase"/>
</dbReference>
<evidence type="ECO:0000256" key="8">
    <source>
        <dbReference type="ARBA" id="ARBA00049902"/>
    </source>
</evidence>
<feature type="region of interest" description="Disordered" evidence="9">
    <location>
        <begin position="396"/>
        <end position="429"/>
    </location>
</feature>
<dbReference type="SUPFAM" id="SSF56601">
    <property type="entry name" value="beta-lactamase/transpeptidase-like"/>
    <property type="match status" value="1"/>
</dbReference>
<dbReference type="InterPro" id="IPR001264">
    <property type="entry name" value="Glyco_trans_51"/>
</dbReference>
<proteinExistence type="predicted"/>
<dbReference type="SMART" id="SM00740">
    <property type="entry name" value="PASTA"/>
    <property type="match status" value="1"/>
</dbReference>
<dbReference type="InterPro" id="IPR023346">
    <property type="entry name" value="Lysozyme-like_dom_sf"/>
</dbReference>
<dbReference type="PANTHER" id="PTHR32282">
    <property type="entry name" value="BINDING PROTEIN TRANSPEPTIDASE, PUTATIVE-RELATED"/>
    <property type="match status" value="1"/>
</dbReference>
<accession>A0ABQ5R021</accession>
<dbReference type="InterPro" id="IPR001460">
    <property type="entry name" value="PCN-bd_Tpept"/>
</dbReference>
<dbReference type="PANTHER" id="PTHR32282:SF33">
    <property type="entry name" value="PEPTIDOGLYCAN GLYCOSYLTRANSFERASE"/>
    <property type="match status" value="1"/>
</dbReference>
<keyword evidence="1 11" id="KW-0121">Carboxypeptidase</keyword>
<dbReference type="InterPro" id="IPR050396">
    <property type="entry name" value="Glycosyltr_51/Transpeptidase"/>
</dbReference>
<keyword evidence="12" id="KW-1185">Reference proteome</keyword>